<dbReference type="InterPro" id="IPR006015">
    <property type="entry name" value="Universal_stress_UspA"/>
</dbReference>
<keyword evidence="6 7" id="KW-0472">Membrane</keyword>
<dbReference type="InterPro" id="IPR006016">
    <property type="entry name" value="UspA"/>
</dbReference>
<reference evidence="9 10" key="1">
    <citation type="submission" date="2015-05" db="EMBL/GenBank/DDBJ databases">
        <title>Complete genome sequence of a sulfur-oxidizing gammaproteobacterium strain HA5.</title>
        <authorList>
            <person name="Miura A."/>
            <person name="Kojima H."/>
            <person name="Fukui M."/>
        </authorList>
    </citation>
    <scope>NUCLEOTIDE SEQUENCE [LARGE SCALE GENOMIC DNA]</scope>
    <source>
        <strain evidence="9 10">HA5</strain>
    </source>
</reference>
<evidence type="ECO:0000256" key="5">
    <source>
        <dbReference type="ARBA" id="ARBA00022989"/>
    </source>
</evidence>
<proteinExistence type="inferred from homology"/>
<feature type="transmembrane region" description="Helical" evidence="7">
    <location>
        <begin position="249"/>
        <end position="271"/>
    </location>
</feature>
<dbReference type="PRINTS" id="PR01438">
    <property type="entry name" value="UNVRSLSTRESS"/>
</dbReference>
<evidence type="ECO:0000256" key="3">
    <source>
        <dbReference type="ARBA" id="ARBA00009142"/>
    </source>
</evidence>
<evidence type="ECO:0000259" key="8">
    <source>
        <dbReference type="Pfam" id="PF00582"/>
    </source>
</evidence>
<dbReference type="CDD" id="cd00293">
    <property type="entry name" value="USP-like"/>
    <property type="match status" value="2"/>
</dbReference>
<gene>
    <name evidence="9" type="ORF">SCL_1153</name>
</gene>
<name>A0A1B4XFA3_9GAMM</name>
<feature type="domain" description="UspA" evidence="8">
    <location>
        <begin position="379"/>
        <end position="516"/>
    </location>
</feature>
<feature type="domain" description="UspA" evidence="8">
    <location>
        <begin position="524"/>
        <end position="649"/>
    </location>
</feature>
<dbReference type="InterPro" id="IPR014729">
    <property type="entry name" value="Rossmann-like_a/b/a_fold"/>
</dbReference>
<keyword evidence="10" id="KW-1185">Reference proteome</keyword>
<accession>A0A1B4XFA3</accession>
<feature type="transmembrane region" description="Helical" evidence="7">
    <location>
        <begin position="278"/>
        <end position="299"/>
    </location>
</feature>
<evidence type="ECO:0000256" key="1">
    <source>
        <dbReference type="ARBA" id="ARBA00004141"/>
    </source>
</evidence>
<dbReference type="Gene3D" id="3.40.50.620">
    <property type="entry name" value="HUPs"/>
    <property type="match status" value="2"/>
</dbReference>
<comment type="similarity">
    <text evidence="2">Belongs to the universal stress protein A family.</text>
</comment>
<evidence type="ECO:0000256" key="7">
    <source>
        <dbReference type="RuleBase" id="RU363041"/>
    </source>
</evidence>
<evidence type="ECO:0000256" key="2">
    <source>
        <dbReference type="ARBA" id="ARBA00008791"/>
    </source>
</evidence>
<evidence type="ECO:0000313" key="9">
    <source>
        <dbReference type="EMBL" id="BAV33466.1"/>
    </source>
</evidence>
<organism evidence="9 10">
    <name type="scientific">Sulfuricaulis limicola</name>
    <dbReference type="NCBI Taxonomy" id="1620215"/>
    <lineage>
        <taxon>Bacteria</taxon>
        <taxon>Pseudomonadati</taxon>
        <taxon>Pseudomonadota</taxon>
        <taxon>Gammaproteobacteria</taxon>
        <taxon>Acidiferrobacterales</taxon>
        <taxon>Acidiferrobacteraceae</taxon>
        <taxon>Sulfuricaulis</taxon>
    </lineage>
</organism>
<feature type="transmembrane region" description="Helical" evidence="7">
    <location>
        <begin position="118"/>
        <end position="137"/>
    </location>
</feature>
<dbReference type="GO" id="GO:0005886">
    <property type="term" value="C:plasma membrane"/>
    <property type="evidence" value="ECO:0007669"/>
    <property type="project" value="UniProtKB-SubCell"/>
</dbReference>
<feature type="transmembrane region" description="Helical" evidence="7">
    <location>
        <begin position="319"/>
        <end position="340"/>
    </location>
</feature>
<dbReference type="Proteomes" id="UP000243180">
    <property type="component" value="Chromosome"/>
</dbReference>
<dbReference type="KEGG" id="slim:SCL_1153"/>
<dbReference type="Pfam" id="PF01925">
    <property type="entry name" value="TauE"/>
    <property type="match status" value="1"/>
</dbReference>
<dbReference type="AlphaFoldDB" id="A0A1B4XFA3"/>
<dbReference type="PANTHER" id="PTHR43701">
    <property type="entry name" value="MEMBRANE TRANSPORTER PROTEIN MJ0441-RELATED"/>
    <property type="match status" value="1"/>
</dbReference>
<keyword evidence="7" id="KW-1003">Cell membrane</keyword>
<sequence>MDLATATNFIPLNALDVTYLLVVGFIGGLVSGFIGSGGAFVLTPAMMSMGVPGIVAVASNMCHKFPKALVGAIKRAKYGQVDVKLGLVIGVSAEAGVLYGAHIQQMIHESFGDAGSNLYVSLAFVVSLGVIGSYVLWDAIKMRRDTSDEPEKVARLARWVQSIHVPGTMVYFKSLNARVSVLFTIPLGFATGMLAATIAVGGFIGVPAMHYVLGAPSLMASATELVTAFVMGVGGTLKFSWSGLVDIRLAMIILAGSLFGIQLGAIGTTYVKPHMIKMVMGVIMILVLVSRAIAIPVYLSELELIEPLAPHLPGALRNISFVVLIGALAAGAAIVFASLWSGISASRREAALTTSADVAFAPDTVAAPASPQLSPVGRFERFLLASDGSEYSAGAVREALRMASKCGARVRAVSVVAGGDAELYAMGEQLITKELNSARACLDDVHLLASSAGVAYESVATQGNQVYQEIVGQAEKMQADLIIMGRRGRHGLARLMVGPSTVRVIGHARCNVLVVPRLANITGRHFVVASDGSRFGDNAAHTAARLAKLYDTPVTVVSVTRPEHSEERRREAHQIVNRLLSFLKQEGVKVEGMVPHGRPDEMIVKTANEKNADLIILGSRGRTGLERVLLGNTSERVIDETRCAVLVVK</sequence>
<dbReference type="EMBL" id="AP014879">
    <property type="protein sequence ID" value="BAV33466.1"/>
    <property type="molecule type" value="Genomic_DNA"/>
</dbReference>
<dbReference type="Pfam" id="PF00582">
    <property type="entry name" value="Usp"/>
    <property type="match status" value="2"/>
</dbReference>
<feature type="transmembrane region" description="Helical" evidence="7">
    <location>
        <begin position="20"/>
        <end position="42"/>
    </location>
</feature>
<evidence type="ECO:0000256" key="4">
    <source>
        <dbReference type="ARBA" id="ARBA00022692"/>
    </source>
</evidence>
<keyword evidence="4 7" id="KW-0812">Transmembrane</keyword>
<evidence type="ECO:0000256" key="6">
    <source>
        <dbReference type="ARBA" id="ARBA00023136"/>
    </source>
</evidence>
<dbReference type="RefSeq" id="WP_172425939.1">
    <property type="nucleotide sequence ID" value="NZ_AP014879.1"/>
</dbReference>
<evidence type="ECO:0000313" key="10">
    <source>
        <dbReference type="Proteomes" id="UP000243180"/>
    </source>
</evidence>
<comment type="subcellular location">
    <subcellularLocation>
        <location evidence="7">Cell membrane</location>
        <topology evidence="7">Multi-pass membrane protein</topology>
    </subcellularLocation>
    <subcellularLocation>
        <location evidence="1">Membrane</location>
        <topology evidence="1">Multi-pass membrane protein</topology>
    </subcellularLocation>
</comment>
<feature type="transmembrane region" description="Helical" evidence="7">
    <location>
        <begin position="181"/>
        <end position="206"/>
    </location>
</feature>
<protein>
    <recommendedName>
        <fullName evidence="7">Probable membrane transporter protein</fullName>
    </recommendedName>
</protein>
<dbReference type="SUPFAM" id="SSF52402">
    <property type="entry name" value="Adenine nucleotide alpha hydrolases-like"/>
    <property type="match status" value="2"/>
</dbReference>
<keyword evidence="5 7" id="KW-1133">Transmembrane helix</keyword>
<dbReference type="InterPro" id="IPR051598">
    <property type="entry name" value="TSUP/Inactive_protease-like"/>
</dbReference>
<dbReference type="InParanoid" id="A0A1B4XFA3"/>
<dbReference type="InterPro" id="IPR002781">
    <property type="entry name" value="TM_pro_TauE-like"/>
</dbReference>
<dbReference type="PANTHER" id="PTHR43701:SF12">
    <property type="entry name" value="MEMBRANE TRANSPORTER PROTEIN YTNM-RELATED"/>
    <property type="match status" value="1"/>
</dbReference>
<comment type="similarity">
    <text evidence="3 7">Belongs to the 4-toluene sulfonate uptake permease (TSUP) (TC 2.A.102) family.</text>
</comment>